<comment type="cofactor">
    <cofactor evidence="1">
        <name>[4Fe-4S] cluster</name>
        <dbReference type="ChEBI" id="CHEBI:49883"/>
    </cofactor>
</comment>
<keyword evidence="2" id="KW-0004">4Fe-4S</keyword>
<keyword evidence="3" id="KW-0949">S-adenosyl-L-methionine</keyword>
<evidence type="ECO:0000256" key="4">
    <source>
        <dbReference type="ARBA" id="ARBA00022723"/>
    </source>
</evidence>
<dbReference type="PANTHER" id="PTHR11228:SF7">
    <property type="entry name" value="PQQA PEPTIDE CYCLASE"/>
    <property type="match status" value="1"/>
</dbReference>
<dbReference type="SMART" id="SM00729">
    <property type="entry name" value="Elp3"/>
    <property type="match status" value="1"/>
</dbReference>
<evidence type="ECO:0000256" key="6">
    <source>
        <dbReference type="ARBA" id="ARBA00023014"/>
    </source>
</evidence>
<reference evidence="8 9" key="1">
    <citation type="submission" date="2017-06" db="EMBL/GenBank/DDBJ databases">
        <title>Sequencing and comparative analysis of myxobacterial genomes.</title>
        <authorList>
            <person name="Rupp O."/>
            <person name="Goesmann A."/>
            <person name="Sogaard-Andersen L."/>
        </authorList>
    </citation>
    <scope>NUCLEOTIDE SEQUENCE [LARGE SCALE GENOMIC DNA]</scope>
    <source>
        <strain evidence="8 9">DSM 52655</strain>
    </source>
</reference>
<evidence type="ECO:0000256" key="1">
    <source>
        <dbReference type="ARBA" id="ARBA00001966"/>
    </source>
</evidence>
<evidence type="ECO:0000313" key="8">
    <source>
        <dbReference type="EMBL" id="ATB43500.1"/>
    </source>
</evidence>
<dbReference type="EMBL" id="CP022098">
    <property type="protein sequence ID" value="ATB43500.1"/>
    <property type="molecule type" value="Genomic_DNA"/>
</dbReference>
<dbReference type="InterPro" id="IPR058240">
    <property type="entry name" value="rSAM_sf"/>
</dbReference>
<dbReference type="AlphaFoldDB" id="A0A250JIP5"/>
<evidence type="ECO:0000256" key="5">
    <source>
        <dbReference type="ARBA" id="ARBA00023004"/>
    </source>
</evidence>
<dbReference type="GO" id="GO:0051539">
    <property type="term" value="F:4 iron, 4 sulfur cluster binding"/>
    <property type="evidence" value="ECO:0007669"/>
    <property type="project" value="UniProtKB-KW"/>
</dbReference>
<evidence type="ECO:0000313" key="9">
    <source>
        <dbReference type="Proteomes" id="UP000217257"/>
    </source>
</evidence>
<dbReference type="RefSeq" id="WP_095990905.1">
    <property type="nucleotide sequence ID" value="NZ_CP022098.1"/>
</dbReference>
<dbReference type="PANTHER" id="PTHR11228">
    <property type="entry name" value="RADICAL SAM DOMAIN PROTEIN"/>
    <property type="match status" value="1"/>
</dbReference>
<dbReference type="PROSITE" id="PS51918">
    <property type="entry name" value="RADICAL_SAM"/>
    <property type="match status" value="1"/>
</dbReference>
<dbReference type="KEGG" id="cfus:CYFUS_008980"/>
<dbReference type="Pfam" id="PF04055">
    <property type="entry name" value="Radical_SAM"/>
    <property type="match status" value="1"/>
</dbReference>
<dbReference type="Proteomes" id="UP000217257">
    <property type="component" value="Chromosome"/>
</dbReference>
<dbReference type="InterPro" id="IPR050377">
    <property type="entry name" value="Radical_SAM_PqqE_MftC-like"/>
</dbReference>
<dbReference type="PIRSF" id="PIRSF037420">
    <property type="entry name" value="PQQ_syn_pqqE"/>
    <property type="match status" value="1"/>
</dbReference>
<dbReference type="Gene3D" id="3.20.20.70">
    <property type="entry name" value="Aldolase class I"/>
    <property type="match status" value="1"/>
</dbReference>
<keyword evidence="4" id="KW-0479">Metal-binding</keyword>
<feature type="domain" description="Radical SAM core" evidence="7">
    <location>
        <begin position="7"/>
        <end position="221"/>
    </location>
</feature>
<dbReference type="InterPro" id="IPR017200">
    <property type="entry name" value="PqqE-like"/>
</dbReference>
<protein>
    <submittedName>
        <fullName evidence="8">Radical SAM/SPASM domain-containing protein</fullName>
    </submittedName>
</protein>
<dbReference type="GO" id="GO:0003824">
    <property type="term" value="F:catalytic activity"/>
    <property type="evidence" value="ECO:0007669"/>
    <property type="project" value="InterPro"/>
</dbReference>
<dbReference type="CDD" id="cd01335">
    <property type="entry name" value="Radical_SAM"/>
    <property type="match status" value="1"/>
</dbReference>
<gene>
    <name evidence="8" type="ORF">CYFUS_008980</name>
</gene>
<dbReference type="InterPro" id="IPR006638">
    <property type="entry name" value="Elp3/MiaA/NifB-like_rSAM"/>
</dbReference>
<dbReference type="NCBIfam" id="TIGR04085">
    <property type="entry name" value="rSAM_more_4Fe4S"/>
    <property type="match status" value="1"/>
</dbReference>
<name>A0A250JIP5_9BACT</name>
<dbReference type="SFLD" id="SFLDS00029">
    <property type="entry name" value="Radical_SAM"/>
    <property type="match status" value="1"/>
</dbReference>
<keyword evidence="6" id="KW-0411">Iron-sulfur</keyword>
<dbReference type="Pfam" id="PF13186">
    <property type="entry name" value="SPASM"/>
    <property type="match status" value="1"/>
</dbReference>
<evidence type="ECO:0000256" key="2">
    <source>
        <dbReference type="ARBA" id="ARBA00022485"/>
    </source>
</evidence>
<proteinExistence type="predicted"/>
<dbReference type="InterPro" id="IPR013785">
    <property type="entry name" value="Aldolase_TIM"/>
</dbReference>
<dbReference type="GO" id="GO:0046872">
    <property type="term" value="F:metal ion binding"/>
    <property type="evidence" value="ECO:0007669"/>
    <property type="project" value="UniProtKB-KW"/>
</dbReference>
<evidence type="ECO:0000256" key="3">
    <source>
        <dbReference type="ARBA" id="ARBA00022691"/>
    </source>
</evidence>
<dbReference type="SUPFAM" id="SSF102114">
    <property type="entry name" value="Radical SAM enzymes"/>
    <property type="match status" value="1"/>
</dbReference>
<dbReference type="InterPro" id="IPR023885">
    <property type="entry name" value="4Fe4S-binding_SPASM_dom"/>
</dbReference>
<sequence length="423" mass="46260">MPPPVIQPRTALAVWELTLKCNLACGHCGSRAGSKRDDELSAEEALDLVRQLAESGIQEVTIEGGEAFLRPDWLDIARAISAHGMRCTMVTGGYGLSRETARKMKEVGIAHVSVSVDGLAATHDRIRGKPGSFRFCFETLGHFREVGLPFSANTQINRLSAPELPELYVRLRDAGIRAWQLQLTSPMGNGADNAWMLLQPAELPELYRTLARVAVRALKEEKLAIAPANDIGYYGPYDEWLFASLGKGWSGCMAGLSVLGIHADGSVKGCPTLPSEYIGGNIRQQPLSDILETRELTFNMGAGAPEGVSHMWGYCGGCRYAEACRGGCSQMAHTLFNQRGNNPYCHYRSLELAGRGLRERVVRATPGPGRPFDHGVFELVEEPVGAPWPEDDTHRFTAERVVWPPGWEAYPLPEARPVPPRAG</sequence>
<accession>A0A250JIP5</accession>
<dbReference type="SFLD" id="SFLDG01067">
    <property type="entry name" value="SPASM/twitch_domain_containing"/>
    <property type="match status" value="1"/>
</dbReference>
<keyword evidence="5" id="KW-0408">Iron</keyword>
<dbReference type="SFLD" id="SFLDG01386">
    <property type="entry name" value="main_SPASM_domain-containing"/>
    <property type="match status" value="1"/>
</dbReference>
<organism evidence="8 9">
    <name type="scientific">Cystobacter fuscus</name>
    <dbReference type="NCBI Taxonomy" id="43"/>
    <lineage>
        <taxon>Bacteria</taxon>
        <taxon>Pseudomonadati</taxon>
        <taxon>Myxococcota</taxon>
        <taxon>Myxococcia</taxon>
        <taxon>Myxococcales</taxon>
        <taxon>Cystobacterineae</taxon>
        <taxon>Archangiaceae</taxon>
        <taxon>Cystobacter</taxon>
    </lineage>
</organism>
<dbReference type="InterPro" id="IPR007197">
    <property type="entry name" value="rSAM"/>
</dbReference>
<evidence type="ECO:0000259" key="7">
    <source>
        <dbReference type="PROSITE" id="PS51918"/>
    </source>
</evidence>